<evidence type="ECO:0000313" key="1">
    <source>
        <dbReference type="EMBL" id="KAK4098610.1"/>
    </source>
</evidence>
<sequence>MIVGPQLTVGTCTITRAVRQGIELRKLGSKLLAWGKGCRTRAPEYKPTATILAEGRFQLFPAKIDKQQLTNATQPGTAVVCCSAKTSIGSTLRPCIILSICPSIPPPSRIQVQCQIPGCQPLAVACHIEGALGSLYRRILRTYWTENSNSR</sequence>
<evidence type="ECO:0000313" key="2">
    <source>
        <dbReference type="Proteomes" id="UP001305647"/>
    </source>
</evidence>
<gene>
    <name evidence="1" type="ORF">N658DRAFT_218372</name>
</gene>
<dbReference type="Proteomes" id="UP001305647">
    <property type="component" value="Unassembled WGS sequence"/>
</dbReference>
<reference evidence="1" key="1">
    <citation type="journal article" date="2023" name="Mol. Phylogenet. Evol.">
        <title>Genome-scale phylogeny and comparative genomics of the fungal order Sordariales.</title>
        <authorList>
            <person name="Hensen N."/>
            <person name="Bonometti L."/>
            <person name="Westerberg I."/>
            <person name="Brannstrom I.O."/>
            <person name="Guillou S."/>
            <person name="Cros-Aarteil S."/>
            <person name="Calhoun S."/>
            <person name="Haridas S."/>
            <person name="Kuo A."/>
            <person name="Mondo S."/>
            <person name="Pangilinan J."/>
            <person name="Riley R."/>
            <person name="LaButti K."/>
            <person name="Andreopoulos B."/>
            <person name="Lipzen A."/>
            <person name="Chen C."/>
            <person name="Yan M."/>
            <person name="Daum C."/>
            <person name="Ng V."/>
            <person name="Clum A."/>
            <person name="Steindorff A."/>
            <person name="Ohm R.A."/>
            <person name="Martin F."/>
            <person name="Silar P."/>
            <person name="Natvig D.O."/>
            <person name="Lalanne C."/>
            <person name="Gautier V."/>
            <person name="Ament-Velasquez S.L."/>
            <person name="Kruys A."/>
            <person name="Hutchinson M.I."/>
            <person name="Powell A.J."/>
            <person name="Barry K."/>
            <person name="Miller A.N."/>
            <person name="Grigoriev I.V."/>
            <person name="Debuchy R."/>
            <person name="Gladieux P."/>
            <person name="Hiltunen Thoren M."/>
            <person name="Johannesson H."/>
        </authorList>
    </citation>
    <scope>NUCLEOTIDE SEQUENCE</scope>
    <source>
        <strain evidence="1">CBS 757.83</strain>
    </source>
</reference>
<dbReference type="AlphaFoldDB" id="A0AAN6PVB3"/>
<organism evidence="1 2">
    <name type="scientific">Parathielavia hyrcaniae</name>
    <dbReference type="NCBI Taxonomy" id="113614"/>
    <lineage>
        <taxon>Eukaryota</taxon>
        <taxon>Fungi</taxon>
        <taxon>Dikarya</taxon>
        <taxon>Ascomycota</taxon>
        <taxon>Pezizomycotina</taxon>
        <taxon>Sordariomycetes</taxon>
        <taxon>Sordariomycetidae</taxon>
        <taxon>Sordariales</taxon>
        <taxon>Chaetomiaceae</taxon>
        <taxon>Parathielavia</taxon>
    </lineage>
</organism>
<protein>
    <submittedName>
        <fullName evidence="1">Uncharacterized protein</fullName>
    </submittedName>
</protein>
<dbReference type="EMBL" id="MU863657">
    <property type="protein sequence ID" value="KAK4098610.1"/>
    <property type="molecule type" value="Genomic_DNA"/>
</dbReference>
<proteinExistence type="predicted"/>
<keyword evidence="2" id="KW-1185">Reference proteome</keyword>
<comment type="caution">
    <text evidence="1">The sequence shown here is derived from an EMBL/GenBank/DDBJ whole genome shotgun (WGS) entry which is preliminary data.</text>
</comment>
<reference evidence="1" key="2">
    <citation type="submission" date="2023-05" db="EMBL/GenBank/DDBJ databases">
        <authorList>
            <consortium name="Lawrence Berkeley National Laboratory"/>
            <person name="Steindorff A."/>
            <person name="Hensen N."/>
            <person name="Bonometti L."/>
            <person name="Westerberg I."/>
            <person name="Brannstrom I.O."/>
            <person name="Guillou S."/>
            <person name="Cros-Aarteil S."/>
            <person name="Calhoun S."/>
            <person name="Haridas S."/>
            <person name="Kuo A."/>
            <person name="Mondo S."/>
            <person name="Pangilinan J."/>
            <person name="Riley R."/>
            <person name="Labutti K."/>
            <person name="Andreopoulos B."/>
            <person name="Lipzen A."/>
            <person name="Chen C."/>
            <person name="Yanf M."/>
            <person name="Daum C."/>
            <person name="Ng V."/>
            <person name="Clum A."/>
            <person name="Ohm R."/>
            <person name="Martin F."/>
            <person name="Silar P."/>
            <person name="Natvig D."/>
            <person name="Lalanne C."/>
            <person name="Gautier V."/>
            <person name="Ament-Velasquez S.L."/>
            <person name="Kruys A."/>
            <person name="Hutchinson M.I."/>
            <person name="Powell A.J."/>
            <person name="Barry K."/>
            <person name="Miller A.N."/>
            <person name="Grigoriev I.V."/>
            <person name="Debuchy R."/>
            <person name="Gladieux P."/>
            <person name="Thoren M.H."/>
            <person name="Johannesson H."/>
        </authorList>
    </citation>
    <scope>NUCLEOTIDE SEQUENCE</scope>
    <source>
        <strain evidence="1">CBS 757.83</strain>
    </source>
</reference>
<name>A0AAN6PVB3_9PEZI</name>
<accession>A0AAN6PVB3</accession>